<comment type="similarity">
    <text evidence="3">In the N-terminal section; belongs to the malic enzymes family.</text>
</comment>
<dbReference type="Gene3D" id="3.40.50.10750">
    <property type="entry name" value="Isocitrate/Isopropylmalate dehydrogenase-like"/>
    <property type="match status" value="1"/>
</dbReference>
<dbReference type="AlphaFoldDB" id="A0A972F6E8"/>
<dbReference type="GO" id="GO:0004473">
    <property type="term" value="F:malate dehydrogenase (decarboxylating) (NADP+) activity"/>
    <property type="evidence" value="ECO:0007669"/>
    <property type="project" value="UniProtKB-EC"/>
</dbReference>
<evidence type="ECO:0000256" key="2">
    <source>
        <dbReference type="ARBA" id="ARBA00001946"/>
    </source>
</evidence>
<dbReference type="InterPro" id="IPR012188">
    <property type="entry name" value="ME_PTA"/>
</dbReference>
<dbReference type="InterPro" id="IPR012302">
    <property type="entry name" value="Malic_NAD-bd"/>
</dbReference>
<dbReference type="Proteomes" id="UP000599523">
    <property type="component" value="Unassembled WGS sequence"/>
</dbReference>
<dbReference type="Pfam" id="PF00390">
    <property type="entry name" value="malic"/>
    <property type="match status" value="1"/>
</dbReference>
<dbReference type="InterPro" id="IPR037062">
    <property type="entry name" value="Malic_N_dom_sf"/>
</dbReference>
<keyword evidence="10" id="KW-0521">NADP</keyword>
<dbReference type="SUPFAM" id="SSF51735">
    <property type="entry name" value="NAD(P)-binding Rossmann-fold domains"/>
    <property type="match status" value="1"/>
</dbReference>
<dbReference type="SMART" id="SM00919">
    <property type="entry name" value="Malic_M"/>
    <property type="match status" value="1"/>
</dbReference>
<dbReference type="FunFam" id="3.40.50.720:FF:000095">
    <property type="entry name" value="NADP-dependent malic enzyme"/>
    <property type="match status" value="1"/>
</dbReference>
<dbReference type="InterPro" id="IPR051674">
    <property type="entry name" value="Malate_Decarboxylase"/>
</dbReference>
<dbReference type="InterPro" id="IPR045213">
    <property type="entry name" value="Malic_NAD-bd_bact_type"/>
</dbReference>
<dbReference type="SUPFAM" id="SSF53223">
    <property type="entry name" value="Aminoacid dehydrogenase-like, N-terminal domain"/>
    <property type="match status" value="1"/>
</dbReference>
<evidence type="ECO:0000256" key="9">
    <source>
        <dbReference type="PIRSR" id="PIRSR036684-2"/>
    </source>
</evidence>
<feature type="active site" description="Proton acceptor" evidence="8">
    <location>
        <position position="94"/>
    </location>
</feature>
<dbReference type="PANTHER" id="PTHR43237">
    <property type="entry name" value="NADP-DEPENDENT MALIC ENZYME"/>
    <property type="match status" value="1"/>
</dbReference>
<evidence type="ECO:0000256" key="5">
    <source>
        <dbReference type="ARBA" id="ARBA00022723"/>
    </source>
</evidence>
<dbReference type="RefSeq" id="WP_168986963.1">
    <property type="nucleotide sequence ID" value="NZ_CAWPHM010000077.1"/>
</dbReference>
<comment type="similarity">
    <text evidence="4">In the C-terminal section; belongs to the phosphate acetyltransferase and butyryltransferase family.</text>
</comment>
<dbReference type="InterPro" id="IPR002505">
    <property type="entry name" value="PTA_PTB"/>
</dbReference>
<accession>A0A972F6E8</accession>
<sequence length="764" mass="82718">MDELIRAAALDYHRHPKPGKISVTPTKVLTNQRDLSLAYSPGVAAACDAIVEDPGEAATLTARSNLIGVVTNGTAVLGLGNIGPLAAKPVMEGKGVLFKKFAGIDVFDLEIDEPDADKLIDMIAALEPTFGGINLEDIKAPECFYIEQKLRERMKIPVFHDDQHGTAIVVGAAVLNGLHLQGKDLKSVKLVTSGAGAAALACLGLLVKLGVPVENIWVTDIEGVVYEGRTALMDPIKARYAKQTDARTLGEVIEGADVFLGLSAGGVLKQDMVAKMAAKPLVLALANPRPEILPDEVKAVRDDAIIATGRSDYPNQVNNVLCFPFIFRGALDVGATTITDEMQLAAVKAIAELARAEQSDIVASAYGEKVSGFGPDYIIPRPFDPRLIVKIAPAVAEAGISSGVATRPITDWDAYKGQLNNLVWHSGLIMKPVFATARKNPKRIIFAEGESEKVLRAVQTVIDEGLAQPILIGRPEVIENNIQRFGLRMVADRDFEMVNQDSDPRFRELWSHYHSLMERRGVSVDYAKTEVRRRTTLIGALLLKFGYGDGLICGTYGMHSLHRSFIETVIGRRQGVNNLYTVNVLNIPGRTLFLADTYVNYDPTPEQVVEMTVLAAEEMQRFGIEPKIALLSHSSFGTAESPTADKMRKALQILHARHPELEVEGEMHGDAALDAELRTSIFPNARMRDEANLLIFPTLDSANIAFNLLKTAAGEGMTIGPILLGAAKPVHILTPSTTVRRVINMTALASVEAAQAMQAEQNQG</sequence>
<evidence type="ECO:0000256" key="3">
    <source>
        <dbReference type="ARBA" id="ARBA00007686"/>
    </source>
</evidence>
<dbReference type="InterPro" id="IPR012301">
    <property type="entry name" value="Malic_N_dom"/>
</dbReference>
<dbReference type="Pfam" id="PF03949">
    <property type="entry name" value="Malic_M"/>
    <property type="match status" value="1"/>
</dbReference>
<dbReference type="InterPro" id="IPR046346">
    <property type="entry name" value="Aminoacid_DH-like_N_sf"/>
</dbReference>
<dbReference type="InterPro" id="IPR036291">
    <property type="entry name" value="NAD(P)-bd_dom_sf"/>
</dbReference>
<evidence type="ECO:0000256" key="6">
    <source>
        <dbReference type="ARBA" id="ARBA00023002"/>
    </source>
</evidence>
<dbReference type="Gene3D" id="3.40.50.10380">
    <property type="entry name" value="Malic enzyme, N-terminal domain"/>
    <property type="match status" value="1"/>
</dbReference>
<dbReference type="Pfam" id="PF01515">
    <property type="entry name" value="PTA_PTB"/>
    <property type="match status" value="1"/>
</dbReference>
<dbReference type="FunFam" id="3.40.50.10380:FF:000003">
    <property type="entry name" value="NADP-dependent malic enzyme"/>
    <property type="match status" value="1"/>
</dbReference>
<feature type="binding site" evidence="9">
    <location>
        <position position="136"/>
    </location>
    <ligand>
        <name>a divalent metal cation</name>
        <dbReference type="ChEBI" id="CHEBI:60240"/>
    </ligand>
</feature>
<dbReference type="NCBIfam" id="NF009501">
    <property type="entry name" value="PRK12861.1"/>
    <property type="match status" value="1"/>
</dbReference>
<feature type="domain" description="Malic enzyme NAD-binding" evidence="11">
    <location>
        <begin position="163"/>
        <end position="400"/>
    </location>
</feature>
<organism evidence="13 14">
    <name type="scientific">Azoarcus taiwanensis</name>
    <dbReference type="NCBI Taxonomy" id="666964"/>
    <lineage>
        <taxon>Bacteria</taxon>
        <taxon>Pseudomonadati</taxon>
        <taxon>Pseudomonadota</taxon>
        <taxon>Betaproteobacteria</taxon>
        <taxon>Rhodocyclales</taxon>
        <taxon>Zoogloeaceae</taxon>
        <taxon>Azoarcus</taxon>
    </lineage>
</organism>
<keyword evidence="5 9" id="KW-0479">Metal-binding</keyword>
<name>A0A972F6E8_9RHOO</name>
<dbReference type="SMART" id="SM01274">
    <property type="entry name" value="malic"/>
    <property type="match status" value="1"/>
</dbReference>
<evidence type="ECO:0000256" key="8">
    <source>
        <dbReference type="PIRSR" id="PIRSR036684-1"/>
    </source>
</evidence>
<evidence type="ECO:0000259" key="12">
    <source>
        <dbReference type="SMART" id="SM01274"/>
    </source>
</evidence>
<feature type="binding site" evidence="10">
    <location>
        <position position="162"/>
    </location>
    <ligand>
        <name>a divalent metal cation</name>
        <dbReference type="ChEBI" id="CHEBI:60240"/>
    </ligand>
</feature>
<dbReference type="CDD" id="cd05311">
    <property type="entry name" value="NAD_bind_2_malic_enz"/>
    <property type="match status" value="1"/>
</dbReference>
<dbReference type="EMBL" id="WTVM01000016">
    <property type="protein sequence ID" value="NMG02172.1"/>
    <property type="molecule type" value="Genomic_DNA"/>
</dbReference>
<evidence type="ECO:0000256" key="7">
    <source>
        <dbReference type="ARBA" id="ARBA00023268"/>
    </source>
</evidence>
<dbReference type="PIRSF" id="PIRSF036684">
    <property type="entry name" value="ME_PTA"/>
    <property type="match status" value="1"/>
</dbReference>
<protein>
    <submittedName>
        <fullName evidence="13">NADP-dependent malic enzyme</fullName>
        <ecNumber evidence="13">1.1.1.40</ecNumber>
    </submittedName>
</protein>
<dbReference type="InterPro" id="IPR042113">
    <property type="entry name" value="P_AcTrfase_dom1"/>
</dbReference>
<dbReference type="GO" id="GO:0051287">
    <property type="term" value="F:NAD binding"/>
    <property type="evidence" value="ECO:0007669"/>
    <property type="project" value="InterPro"/>
</dbReference>
<comment type="caution">
    <text evidence="13">The sequence shown here is derived from an EMBL/GenBank/DDBJ whole genome shotgun (WGS) entry which is preliminary data.</text>
</comment>
<dbReference type="PANTHER" id="PTHR43237:SF4">
    <property type="entry name" value="NADP-DEPENDENT MALIC ENZYME"/>
    <property type="match status" value="1"/>
</dbReference>
<dbReference type="EC" id="1.1.1.40" evidence="13"/>
<gene>
    <name evidence="13" type="ORF">GPA21_04200</name>
</gene>
<comment type="cofactor">
    <cofactor evidence="1">
        <name>Mn(2+)</name>
        <dbReference type="ChEBI" id="CHEBI:29035"/>
    </cofactor>
</comment>
<proteinExistence type="inferred from homology"/>
<feature type="domain" description="Malic enzyme N-terminal" evidence="12">
    <location>
        <begin position="18"/>
        <end position="151"/>
    </location>
</feature>
<evidence type="ECO:0000259" key="11">
    <source>
        <dbReference type="SMART" id="SM00919"/>
    </source>
</evidence>
<evidence type="ECO:0000256" key="10">
    <source>
        <dbReference type="PIRSR" id="PIRSR036684-3"/>
    </source>
</evidence>
<comment type="cofactor">
    <cofactor evidence="2">
        <name>Mg(2+)</name>
        <dbReference type="ChEBI" id="CHEBI:18420"/>
    </cofactor>
</comment>
<evidence type="ECO:0000256" key="1">
    <source>
        <dbReference type="ARBA" id="ARBA00001936"/>
    </source>
</evidence>
<keyword evidence="7" id="KW-0511">Multifunctional enzyme</keyword>
<dbReference type="Gene3D" id="3.40.50.10950">
    <property type="match status" value="1"/>
</dbReference>
<keyword evidence="6 13" id="KW-0560">Oxidoreductase</keyword>
<dbReference type="GO" id="GO:0046872">
    <property type="term" value="F:metal ion binding"/>
    <property type="evidence" value="ECO:0007669"/>
    <property type="project" value="UniProtKB-KW"/>
</dbReference>
<feature type="binding site" evidence="9">
    <location>
        <position position="137"/>
    </location>
    <ligand>
        <name>a divalent metal cation</name>
        <dbReference type="ChEBI" id="CHEBI:60240"/>
    </ligand>
</feature>
<keyword evidence="14" id="KW-1185">Reference proteome</keyword>
<evidence type="ECO:0000313" key="14">
    <source>
        <dbReference type="Proteomes" id="UP000599523"/>
    </source>
</evidence>
<evidence type="ECO:0000313" key="13">
    <source>
        <dbReference type="EMBL" id="NMG02172.1"/>
    </source>
</evidence>
<dbReference type="InterPro" id="IPR042112">
    <property type="entry name" value="P_AcTrfase_dom2"/>
</dbReference>
<dbReference type="GO" id="GO:0006108">
    <property type="term" value="P:malate metabolic process"/>
    <property type="evidence" value="ECO:0007669"/>
    <property type="project" value="InterPro"/>
</dbReference>
<reference evidence="13" key="1">
    <citation type="submission" date="2019-12" db="EMBL/GenBank/DDBJ databases">
        <title>Comparative genomics gives insights into the taxonomy of the Azoarcus-Aromatoleum group and reveals separate origins of nif in the plant-associated Azoarcus and non-plant-associated Aromatoleum sub-groups.</title>
        <authorList>
            <person name="Lafos M."/>
            <person name="Maluk M."/>
            <person name="Batista M."/>
            <person name="Junghare M."/>
            <person name="Carmona M."/>
            <person name="Faoro H."/>
            <person name="Cruz L.M."/>
            <person name="Battistoni F."/>
            <person name="De Souza E."/>
            <person name="Pedrosa F."/>
            <person name="Chen W.-M."/>
            <person name="Poole P.S."/>
            <person name="Dixon R.A."/>
            <person name="James E.K."/>
        </authorList>
    </citation>
    <scope>NUCLEOTIDE SEQUENCE</scope>
    <source>
        <strain evidence="13">NSC3</strain>
    </source>
</reference>
<feature type="binding site" evidence="10">
    <location>
        <begin position="76"/>
        <end position="83"/>
    </location>
    <ligand>
        <name>NADP(+)</name>
        <dbReference type="ChEBI" id="CHEBI:58349"/>
    </ligand>
</feature>
<evidence type="ECO:0000256" key="4">
    <source>
        <dbReference type="ARBA" id="ARBA00008756"/>
    </source>
</evidence>
<dbReference type="GO" id="GO:0016746">
    <property type="term" value="F:acyltransferase activity"/>
    <property type="evidence" value="ECO:0007669"/>
    <property type="project" value="InterPro"/>
</dbReference>
<dbReference type="Gene3D" id="3.40.50.720">
    <property type="entry name" value="NAD(P)-binding Rossmann-like Domain"/>
    <property type="match status" value="1"/>
</dbReference>
<dbReference type="SUPFAM" id="SSF53659">
    <property type="entry name" value="Isocitrate/Isopropylmalate dehydrogenase-like"/>
    <property type="match status" value="1"/>
</dbReference>
<feature type="binding site" evidence="10">
    <location>
        <position position="287"/>
    </location>
    <ligand>
        <name>a divalent metal cation</name>
        <dbReference type="ChEBI" id="CHEBI:60240"/>
    </ligand>
</feature>